<dbReference type="Pfam" id="PF03055">
    <property type="entry name" value="RPE65"/>
    <property type="match status" value="1"/>
</dbReference>
<protein>
    <submittedName>
        <fullName evidence="5">Beta,beta-carotene 9',10'-oxygenase</fullName>
    </submittedName>
</protein>
<dbReference type="OrthoDB" id="1069523at2759"/>
<dbReference type="GO" id="GO:0010436">
    <property type="term" value="F:carotenoid dioxygenase activity"/>
    <property type="evidence" value="ECO:0007669"/>
    <property type="project" value="TreeGrafter"/>
</dbReference>
<feature type="binding site" evidence="4">
    <location>
        <position position="219"/>
    </location>
    <ligand>
        <name>Fe cation</name>
        <dbReference type="ChEBI" id="CHEBI:24875"/>
        <note>catalytic</note>
    </ligand>
</feature>
<dbReference type="Proteomes" id="UP000887116">
    <property type="component" value="Unassembled WGS sequence"/>
</dbReference>
<keyword evidence="2 4" id="KW-0479">Metal-binding</keyword>
<evidence type="ECO:0000256" key="2">
    <source>
        <dbReference type="ARBA" id="ARBA00022723"/>
    </source>
</evidence>
<feature type="binding site" evidence="4">
    <location>
        <position position="290"/>
    </location>
    <ligand>
        <name>Fe cation</name>
        <dbReference type="ChEBI" id="CHEBI:24875"/>
        <note>catalytic</note>
    </ligand>
</feature>
<comment type="cofactor">
    <cofactor evidence="4">
        <name>Fe(2+)</name>
        <dbReference type="ChEBI" id="CHEBI:29033"/>
    </cofactor>
    <text evidence="4">Binds 1 Fe(2+) ion per subunit.</text>
</comment>
<evidence type="ECO:0000313" key="6">
    <source>
        <dbReference type="Proteomes" id="UP000887116"/>
    </source>
</evidence>
<comment type="caution">
    <text evidence="5">The sequence shown here is derived from an EMBL/GenBank/DDBJ whole genome shotgun (WGS) entry which is preliminary data.</text>
</comment>
<dbReference type="AlphaFoldDB" id="A0A8X6HC97"/>
<evidence type="ECO:0000256" key="3">
    <source>
        <dbReference type="ARBA" id="ARBA00023004"/>
    </source>
</evidence>
<keyword evidence="6" id="KW-1185">Reference proteome</keyword>
<comment type="similarity">
    <text evidence="1">Belongs to the carotenoid oxygenase family.</text>
</comment>
<proteinExistence type="inferred from homology"/>
<dbReference type="InterPro" id="IPR004294">
    <property type="entry name" value="Carotenoid_Oase"/>
</dbReference>
<feature type="binding site" evidence="4">
    <location>
        <position position="160"/>
    </location>
    <ligand>
        <name>Fe cation</name>
        <dbReference type="ChEBI" id="CHEBI:24875"/>
        <note>catalytic</note>
    </ligand>
</feature>
<dbReference type="GO" id="GO:0003834">
    <property type="term" value="F:beta-carotene 15,15'-dioxygenase activity"/>
    <property type="evidence" value="ECO:0007669"/>
    <property type="project" value="TreeGrafter"/>
</dbReference>
<reference evidence="5" key="1">
    <citation type="submission" date="2020-07" db="EMBL/GenBank/DDBJ databases">
        <title>Multicomponent nature underlies the extraordinary mechanical properties of spider dragline silk.</title>
        <authorList>
            <person name="Kono N."/>
            <person name="Nakamura H."/>
            <person name="Mori M."/>
            <person name="Yoshida Y."/>
            <person name="Ohtoshi R."/>
            <person name="Malay A.D."/>
            <person name="Moran D.A.P."/>
            <person name="Tomita M."/>
            <person name="Numata K."/>
            <person name="Arakawa K."/>
        </authorList>
    </citation>
    <scope>NUCLEOTIDE SEQUENCE</scope>
</reference>
<feature type="non-terminal residue" evidence="5">
    <location>
        <position position="1"/>
    </location>
</feature>
<evidence type="ECO:0000256" key="4">
    <source>
        <dbReference type="PIRSR" id="PIRSR604294-1"/>
    </source>
</evidence>
<dbReference type="GO" id="GO:0046872">
    <property type="term" value="F:metal ion binding"/>
    <property type="evidence" value="ECO:0007669"/>
    <property type="project" value="UniProtKB-KW"/>
</dbReference>
<name>A0A8X6HC97_TRICU</name>
<dbReference type="PANTHER" id="PTHR10543:SF132">
    <property type="entry name" value="BETA,BETA-CAROTENE 15,15'-DIOXYGENASE"/>
    <property type="match status" value="1"/>
</dbReference>
<organism evidence="5 6">
    <name type="scientific">Trichonephila clavata</name>
    <name type="common">Joro spider</name>
    <name type="synonym">Nephila clavata</name>
    <dbReference type="NCBI Taxonomy" id="2740835"/>
    <lineage>
        <taxon>Eukaryota</taxon>
        <taxon>Metazoa</taxon>
        <taxon>Ecdysozoa</taxon>
        <taxon>Arthropoda</taxon>
        <taxon>Chelicerata</taxon>
        <taxon>Arachnida</taxon>
        <taxon>Araneae</taxon>
        <taxon>Araneomorphae</taxon>
        <taxon>Entelegynae</taxon>
        <taxon>Araneoidea</taxon>
        <taxon>Nephilidae</taxon>
        <taxon>Trichonephila</taxon>
    </lineage>
</organism>
<evidence type="ECO:0000256" key="1">
    <source>
        <dbReference type="ARBA" id="ARBA00006787"/>
    </source>
</evidence>
<accession>A0A8X6HC97</accession>
<dbReference type="GO" id="GO:0042574">
    <property type="term" value="P:retinal metabolic process"/>
    <property type="evidence" value="ECO:0007669"/>
    <property type="project" value="TreeGrafter"/>
</dbReference>
<evidence type="ECO:0000313" key="5">
    <source>
        <dbReference type="EMBL" id="GFR20924.1"/>
    </source>
</evidence>
<dbReference type="PANTHER" id="PTHR10543">
    <property type="entry name" value="BETA-CAROTENE DIOXYGENASE"/>
    <property type="match status" value="1"/>
</dbReference>
<sequence>MKAIRDAERKLGEIPKWLKGSLIRIGSGLLEVGPDRFNHVFDGLALMHKFTFEDGKVTYQNRFLRSDSYTMNMKANRIVQSEFSTRGVPDPCKTIFQRFFSLFNLENLTDNDLVNVILYAGEPYACSESNCIWKIDPDTLESLEKVYLNRHVPVNAAIAHSHEDTDGTVYNIGSTFSLNCSYNILKFPQKENKEDKPFQNASVVCKIPSSKFLALSYHHSFAMSENYFVFVEQPLYLSVPKIAWSHFVAGTFADAMYWDPDTPTRFHVVRRSNMQLLDTVYISKPFFVFHHINMYEEDSHLKVDLCSYDDGEVVKSLYVKALEEMFSNPKKTARGPFVSKVERFILPLNVGSDKAGDVNLVSLPNTEAKAFKNPDGRINLVPEVLTGSESWSAELPRINYDFNGKEYRYFYSMGRRDQLKRTHLMKVDAVNKTVIHWSEEGAIPSEPVFISDPDSKEKSEDSGVILASLLYQNDEAKVSMVVLDAKSMKEIGRVTF</sequence>
<dbReference type="GO" id="GO:0016121">
    <property type="term" value="P:carotene catabolic process"/>
    <property type="evidence" value="ECO:0007669"/>
    <property type="project" value="TreeGrafter"/>
</dbReference>
<gene>
    <name evidence="5" type="primary">Bco2</name>
    <name evidence="5" type="ORF">TNCT_217561</name>
</gene>
<dbReference type="EMBL" id="BMAO01008109">
    <property type="protein sequence ID" value="GFR20924.1"/>
    <property type="molecule type" value="Genomic_DNA"/>
</dbReference>
<keyword evidence="3 4" id="KW-0408">Iron</keyword>